<evidence type="ECO:0000313" key="2">
    <source>
        <dbReference type="EMBL" id="POM62835.1"/>
    </source>
</evidence>
<protein>
    <recommendedName>
        <fullName evidence="4">PiggyBac transposable element-derived protein domain-containing protein</fullName>
    </recommendedName>
</protein>
<evidence type="ECO:0000313" key="3">
    <source>
        <dbReference type="Proteomes" id="UP000237271"/>
    </source>
</evidence>
<feature type="transmembrane region" description="Helical" evidence="1">
    <location>
        <begin position="56"/>
        <end position="78"/>
    </location>
</feature>
<keyword evidence="1" id="KW-0812">Transmembrane</keyword>
<proteinExistence type="predicted"/>
<organism evidence="2 3">
    <name type="scientific">Phytophthora palmivora</name>
    <dbReference type="NCBI Taxonomy" id="4796"/>
    <lineage>
        <taxon>Eukaryota</taxon>
        <taxon>Sar</taxon>
        <taxon>Stramenopiles</taxon>
        <taxon>Oomycota</taxon>
        <taxon>Peronosporomycetes</taxon>
        <taxon>Peronosporales</taxon>
        <taxon>Peronosporaceae</taxon>
        <taxon>Phytophthora</taxon>
    </lineage>
</organism>
<keyword evidence="1" id="KW-1133">Transmembrane helix</keyword>
<sequence>MFCILSYSVYTPVEVYLGAEPDKKKPRVVIRNISKTFEGLPKQRLVVADNFYSSPALALALPLGFYYVGAQCTVWLGWPKKLMFKQKKRQ</sequence>
<evidence type="ECO:0000256" key="1">
    <source>
        <dbReference type="SAM" id="Phobius"/>
    </source>
</evidence>
<evidence type="ECO:0008006" key="4">
    <source>
        <dbReference type="Google" id="ProtNLM"/>
    </source>
</evidence>
<name>A0A2P4XBB6_9STRA</name>
<dbReference type="Proteomes" id="UP000237271">
    <property type="component" value="Unassembled WGS sequence"/>
</dbReference>
<accession>A0A2P4XBB6</accession>
<gene>
    <name evidence="2" type="ORF">PHPALM_27958</name>
</gene>
<keyword evidence="3" id="KW-1185">Reference proteome</keyword>
<dbReference type="AlphaFoldDB" id="A0A2P4XBB6"/>
<reference evidence="2 3" key="1">
    <citation type="journal article" date="2017" name="Genome Biol. Evol.">
        <title>Phytophthora megakarya and P. palmivora, closely related causal agents of cacao black pod rot, underwent increases in genome sizes and gene numbers by different mechanisms.</title>
        <authorList>
            <person name="Ali S.S."/>
            <person name="Shao J."/>
            <person name="Lary D.J."/>
            <person name="Kronmiller B."/>
            <person name="Shen D."/>
            <person name="Strem M.D."/>
            <person name="Amoako-Attah I."/>
            <person name="Akrofi A.Y."/>
            <person name="Begoude B.A."/>
            <person name="Ten Hoopen G.M."/>
            <person name="Coulibaly K."/>
            <person name="Kebe B.I."/>
            <person name="Melnick R.L."/>
            <person name="Guiltinan M.J."/>
            <person name="Tyler B.M."/>
            <person name="Meinhardt L.W."/>
            <person name="Bailey B.A."/>
        </authorList>
    </citation>
    <scope>NUCLEOTIDE SEQUENCE [LARGE SCALE GENOMIC DNA]</scope>
    <source>
        <strain evidence="3">sbr112.9</strain>
    </source>
</reference>
<dbReference type="EMBL" id="NCKW01015491">
    <property type="protein sequence ID" value="POM62835.1"/>
    <property type="molecule type" value="Genomic_DNA"/>
</dbReference>
<keyword evidence="1" id="KW-0472">Membrane</keyword>
<comment type="caution">
    <text evidence="2">The sequence shown here is derived from an EMBL/GenBank/DDBJ whole genome shotgun (WGS) entry which is preliminary data.</text>
</comment>